<sequence length="108" mass="11457">MDGKLTGMIPANYVKILGKRRGTKKTSSSQPAPQSQAISHSASTPALSQAQWGNSNSYHPSIPSASENQFETAFSVPFQESSTIPASSNINNSVNDKDASDILSDSQK</sequence>
<gene>
    <name evidence="2" type="ORF">ElyMa_005532100</name>
</gene>
<proteinExistence type="predicted"/>
<evidence type="ECO:0000256" key="1">
    <source>
        <dbReference type="SAM" id="MobiDB-lite"/>
    </source>
</evidence>
<dbReference type="AlphaFoldDB" id="A0AAV4EWM9"/>
<feature type="compositionally biased region" description="Polar residues" evidence="1">
    <location>
        <begin position="44"/>
        <end position="94"/>
    </location>
</feature>
<protein>
    <submittedName>
        <fullName evidence="2">Peroxisomal membrane protein PEX13</fullName>
    </submittedName>
</protein>
<evidence type="ECO:0000313" key="3">
    <source>
        <dbReference type="Proteomes" id="UP000762676"/>
    </source>
</evidence>
<name>A0AAV4EWM9_9GAST</name>
<dbReference type="EMBL" id="BMAT01011040">
    <property type="protein sequence ID" value="GFR65498.1"/>
    <property type="molecule type" value="Genomic_DNA"/>
</dbReference>
<feature type="region of interest" description="Disordered" evidence="1">
    <location>
        <begin position="16"/>
        <end position="108"/>
    </location>
</feature>
<dbReference type="Proteomes" id="UP000762676">
    <property type="component" value="Unassembled WGS sequence"/>
</dbReference>
<accession>A0AAV4EWM9</accession>
<reference evidence="2 3" key="1">
    <citation type="journal article" date="2021" name="Elife">
        <title>Chloroplast acquisition without the gene transfer in kleptoplastic sea slugs, Plakobranchus ocellatus.</title>
        <authorList>
            <person name="Maeda T."/>
            <person name="Takahashi S."/>
            <person name="Yoshida T."/>
            <person name="Shimamura S."/>
            <person name="Takaki Y."/>
            <person name="Nagai Y."/>
            <person name="Toyoda A."/>
            <person name="Suzuki Y."/>
            <person name="Arimoto A."/>
            <person name="Ishii H."/>
            <person name="Satoh N."/>
            <person name="Nishiyama T."/>
            <person name="Hasebe M."/>
            <person name="Maruyama T."/>
            <person name="Minagawa J."/>
            <person name="Obokata J."/>
            <person name="Shigenobu S."/>
        </authorList>
    </citation>
    <scope>NUCLEOTIDE SEQUENCE [LARGE SCALE GENOMIC DNA]</scope>
</reference>
<keyword evidence="3" id="KW-1185">Reference proteome</keyword>
<feature type="compositionally biased region" description="Low complexity" evidence="1">
    <location>
        <begin position="27"/>
        <end position="43"/>
    </location>
</feature>
<comment type="caution">
    <text evidence="2">The sequence shown here is derived from an EMBL/GenBank/DDBJ whole genome shotgun (WGS) entry which is preliminary data.</text>
</comment>
<organism evidence="2 3">
    <name type="scientific">Elysia marginata</name>
    <dbReference type="NCBI Taxonomy" id="1093978"/>
    <lineage>
        <taxon>Eukaryota</taxon>
        <taxon>Metazoa</taxon>
        <taxon>Spiralia</taxon>
        <taxon>Lophotrochozoa</taxon>
        <taxon>Mollusca</taxon>
        <taxon>Gastropoda</taxon>
        <taxon>Heterobranchia</taxon>
        <taxon>Euthyneura</taxon>
        <taxon>Panpulmonata</taxon>
        <taxon>Sacoglossa</taxon>
        <taxon>Placobranchoidea</taxon>
        <taxon>Plakobranchidae</taxon>
        <taxon>Elysia</taxon>
    </lineage>
</organism>
<evidence type="ECO:0000313" key="2">
    <source>
        <dbReference type="EMBL" id="GFR65498.1"/>
    </source>
</evidence>